<keyword evidence="1" id="KW-0677">Repeat</keyword>
<reference evidence="5 6" key="1">
    <citation type="journal article" date="2018" name="Biotechnol. Adv.">
        <title>Improved genomic resources and new bioinformatic workflow for the carcinogenic parasite Clonorchis sinensis: Biotechnological implications.</title>
        <authorList>
            <person name="Wang D."/>
            <person name="Korhonen P.K."/>
            <person name="Gasser R.B."/>
            <person name="Young N.D."/>
        </authorList>
    </citation>
    <scope>NUCLEOTIDE SEQUENCE [LARGE SCALE GENOMIC DNA]</scope>
    <source>
        <strain evidence="5">Cs-k2</strain>
    </source>
</reference>
<dbReference type="GO" id="GO:0005509">
    <property type="term" value="F:calcium ion binding"/>
    <property type="evidence" value="ECO:0007669"/>
    <property type="project" value="InterPro"/>
</dbReference>
<keyword evidence="2" id="KW-0106">Calcium</keyword>
<dbReference type="PROSITE" id="PS00018">
    <property type="entry name" value="EF_HAND_1"/>
    <property type="match status" value="3"/>
</dbReference>
<comment type="caution">
    <text evidence="5">The sequence shown here is derived from an EMBL/GenBank/DDBJ whole genome shotgun (WGS) entry which is preliminary data.</text>
</comment>
<dbReference type="InterPro" id="IPR018247">
    <property type="entry name" value="EF_Hand_1_Ca_BS"/>
</dbReference>
<feature type="domain" description="EF-hand" evidence="4">
    <location>
        <begin position="360"/>
        <end position="395"/>
    </location>
</feature>
<feature type="domain" description="EF-hand" evidence="4">
    <location>
        <begin position="248"/>
        <end position="283"/>
    </location>
</feature>
<evidence type="ECO:0000256" key="2">
    <source>
        <dbReference type="ARBA" id="ARBA00022837"/>
    </source>
</evidence>
<organism evidence="5 6">
    <name type="scientific">Clonorchis sinensis</name>
    <name type="common">Chinese liver fluke</name>
    <dbReference type="NCBI Taxonomy" id="79923"/>
    <lineage>
        <taxon>Eukaryota</taxon>
        <taxon>Metazoa</taxon>
        <taxon>Spiralia</taxon>
        <taxon>Lophotrochozoa</taxon>
        <taxon>Platyhelminthes</taxon>
        <taxon>Trematoda</taxon>
        <taxon>Digenea</taxon>
        <taxon>Opisthorchiida</taxon>
        <taxon>Opisthorchiata</taxon>
        <taxon>Opisthorchiidae</taxon>
        <taxon>Clonorchis</taxon>
    </lineage>
</organism>
<evidence type="ECO:0000313" key="6">
    <source>
        <dbReference type="Proteomes" id="UP000286415"/>
    </source>
</evidence>
<sequence>MESLIVEKLNIHSNPSEIHEWLERFELWCAINPAVKSVNKSAYFLTAGGKELYSLMKKLAHPDAPGSLSYDTLKTLLQQHLSSYNPEATERATFYSLIRLPNVRIRDFILQLEAQATKCNFGDQLSIQLRDRLIAGINDIELQRKLVLTPNISYSQACDICAQHEDENTVTSLDSDTSFGQCSRSSAVCSTPHKLQNPPQFAQNSPTVKCRNSVPSSSNVNCAHSRISTPSSPSMLNGDNPLMDDRDQVPNDLREAFALFDVNRDGRITASELESVLNFLGMRTTRAEVSQMIKDADCDGNGSVDFEEFLRMMRRYSQRERSKSPDAELREAFNVFDHNQDSVIDFEEIKRTMHFLGEAVTDAEVHEMIREADRDNDGKVDFEEFKYLMRLVRSRDGKC</sequence>
<feature type="domain" description="EF-hand" evidence="4">
    <location>
        <begin position="324"/>
        <end position="359"/>
    </location>
</feature>
<dbReference type="AlphaFoldDB" id="A0A8T1LXW7"/>
<evidence type="ECO:0000259" key="4">
    <source>
        <dbReference type="PROSITE" id="PS50222"/>
    </source>
</evidence>
<accession>A0A8T1LXW7</accession>
<dbReference type="InterPro" id="IPR050145">
    <property type="entry name" value="Centrin_CML-like"/>
</dbReference>
<dbReference type="FunFam" id="1.10.238.10:FF:000178">
    <property type="entry name" value="Calmodulin-2 A"/>
    <property type="match status" value="1"/>
</dbReference>
<feature type="region of interest" description="Disordered" evidence="3">
    <location>
        <begin position="224"/>
        <end position="247"/>
    </location>
</feature>
<keyword evidence="6" id="KW-1185">Reference proteome</keyword>
<dbReference type="CDD" id="cd00051">
    <property type="entry name" value="EFh"/>
    <property type="match status" value="2"/>
</dbReference>
<dbReference type="SUPFAM" id="SSF47473">
    <property type="entry name" value="EF-hand"/>
    <property type="match status" value="1"/>
</dbReference>
<evidence type="ECO:0000256" key="1">
    <source>
        <dbReference type="ARBA" id="ARBA00022737"/>
    </source>
</evidence>
<feature type="compositionally biased region" description="Polar residues" evidence="3">
    <location>
        <begin position="224"/>
        <end position="237"/>
    </location>
</feature>
<protein>
    <submittedName>
        <fullName evidence="5">Calmodulin</fullName>
    </submittedName>
</protein>
<dbReference type="PANTHER" id="PTHR23050">
    <property type="entry name" value="CALCIUM BINDING PROTEIN"/>
    <property type="match status" value="1"/>
</dbReference>
<dbReference type="InterPro" id="IPR002048">
    <property type="entry name" value="EF_hand_dom"/>
</dbReference>
<dbReference type="Pfam" id="PF13499">
    <property type="entry name" value="EF-hand_7"/>
    <property type="match status" value="2"/>
</dbReference>
<name>A0A8T1LXW7_CLOSI</name>
<reference evidence="5 6" key="2">
    <citation type="journal article" date="2021" name="Genomics">
        <title>High-quality reference genome for Clonorchis sinensis.</title>
        <authorList>
            <person name="Young N.D."/>
            <person name="Stroehlein A.J."/>
            <person name="Kinkar L."/>
            <person name="Wang T."/>
            <person name="Sohn W.M."/>
            <person name="Chang B.C.H."/>
            <person name="Kaur P."/>
            <person name="Weisz D."/>
            <person name="Dudchenko O."/>
            <person name="Aiden E.L."/>
            <person name="Korhonen P.K."/>
            <person name="Gasser R.B."/>
        </authorList>
    </citation>
    <scope>NUCLEOTIDE SEQUENCE [LARGE SCALE GENOMIC DNA]</scope>
    <source>
        <strain evidence="5">Cs-k2</strain>
    </source>
</reference>
<evidence type="ECO:0000313" key="5">
    <source>
        <dbReference type="EMBL" id="KAG5441558.1"/>
    </source>
</evidence>
<dbReference type="OrthoDB" id="26525at2759"/>
<dbReference type="GO" id="GO:0043226">
    <property type="term" value="C:organelle"/>
    <property type="evidence" value="ECO:0007669"/>
    <property type="project" value="UniProtKB-ARBA"/>
</dbReference>
<feature type="domain" description="EF-hand" evidence="4">
    <location>
        <begin position="284"/>
        <end position="319"/>
    </location>
</feature>
<dbReference type="SMART" id="SM00054">
    <property type="entry name" value="EFh"/>
    <property type="match status" value="4"/>
</dbReference>
<proteinExistence type="predicted"/>
<dbReference type="Gene3D" id="1.10.238.10">
    <property type="entry name" value="EF-hand"/>
    <property type="match status" value="2"/>
</dbReference>
<evidence type="ECO:0000256" key="3">
    <source>
        <dbReference type="SAM" id="MobiDB-lite"/>
    </source>
</evidence>
<dbReference type="PROSITE" id="PS50222">
    <property type="entry name" value="EF_HAND_2"/>
    <property type="match status" value="4"/>
</dbReference>
<dbReference type="InterPro" id="IPR011992">
    <property type="entry name" value="EF-hand-dom_pair"/>
</dbReference>
<dbReference type="Proteomes" id="UP000286415">
    <property type="component" value="Unassembled WGS sequence"/>
</dbReference>
<dbReference type="EMBL" id="NIRI02000077">
    <property type="protein sequence ID" value="KAG5441558.1"/>
    <property type="molecule type" value="Genomic_DNA"/>
</dbReference>
<gene>
    <name evidence="5" type="ORF">CSKR_204036</name>
</gene>